<sequence>MFKIKTFLILFFICCISYSQEQLKLYKSIYETSDSLKKVNKILEIDKTVFKEAKKLDQEHPSKYLEIAGTYIAKSKFNEASFFYFLGVMRYQYYNKASQNYRASSDGALLGSLSYTTSQSILPYLKTDINNYISILKMTIHYYKKNDYLFFSKSNNIEKYNHELNLILEQKTNLENNKTKYTNLWDLEIKKQRTALKI</sequence>
<comment type="caution">
    <text evidence="1">The sequence shown here is derived from an EMBL/GenBank/DDBJ whole genome shotgun (WGS) entry which is preliminary data.</text>
</comment>
<evidence type="ECO:0000313" key="2">
    <source>
        <dbReference type="Proteomes" id="UP000198381"/>
    </source>
</evidence>
<proteinExistence type="predicted"/>
<organism evidence="1 2">
    <name type="scientific">Flavobacterium plurextorum</name>
    <dbReference type="NCBI Taxonomy" id="1114867"/>
    <lineage>
        <taxon>Bacteria</taxon>
        <taxon>Pseudomonadati</taxon>
        <taxon>Bacteroidota</taxon>
        <taxon>Flavobacteriia</taxon>
        <taxon>Flavobacteriales</taxon>
        <taxon>Flavobacteriaceae</taxon>
        <taxon>Flavobacterium</taxon>
    </lineage>
</organism>
<dbReference type="Proteomes" id="UP000198381">
    <property type="component" value="Unassembled WGS sequence"/>
</dbReference>
<accession>A0ABX4CQL0</accession>
<gene>
    <name evidence="1" type="ORF">B0A81_19685</name>
</gene>
<protein>
    <submittedName>
        <fullName evidence="1">Uncharacterized protein</fullName>
    </submittedName>
</protein>
<dbReference type="EMBL" id="MUHD01000043">
    <property type="protein sequence ID" value="OXB01667.1"/>
    <property type="molecule type" value="Genomic_DNA"/>
</dbReference>
<dbReference type="RefSeq" id="WP_089059598.1">
    <property type="nucleotide sequence ID" value="NZ_MUHD01000043.1"/>
</dbReference>
<keyword evidence="2" id="KW-1185">Reference proteome</keyword>
<reference evidence="1 2" key="1">
    <citation type="submission" date="2016-11" db="EMBL/GenBank/DDBJ databases">
        <title>Whole genomes of Flavobacteriaceae.</title>
        <authorList>
            <person name="Stine C."/>
            <person name="Li C."/>
            <person name="Tadesse D."/>
        </authorList>
    </citation>
    <scope>NUCLEOTIDE SEQUENCE [LARGE SCALE GENOMIC DNA]</scope>
    <source>
        <strain evidence="1 2">CCUG 60112</strain>
    </source>
</reference>
<evidence type="ECO:0000313" key="1">
    <source>
        <dbReference type="EMBL" id="OXB01667.1"/>
    </source>
</evidence>
<name>A0ABX4CQL0_9FLAO</name>